<dbReference type="Proteomes" id="UP001652504">
    <property type="component" value="Unassembled WGS sequence"/>
</dbReference>
<dbReference type="Pfam" id="PF13673">
    <property type="entry name" value="Acetyltransf_10"/>
    <property type="match status" value="1"/>
</dbReference>
<name>A0ABT3AAS7_9ALTE</name>
<dbReference type="SUPFAM" id="SSF55729">
    <property type="entry name" value="Acyl-CoA N-acyltransferases (Nat)"/>
    <property type="match status" value="1"/>
</dbReference>
<evidence type="ECO:0000259" key="1">
    <source>
        <dbReference type="PROSITE" id="PS51186"/>
    </source>
</evidence>
<dbReference type="InterPro" id="IPR000182">
    <property type="entry name" value="GNAT_dom"/>
</dbReference>
<dbReference type="EMBL" id="JAOWKX010000006">
    <property type="protein sequence ID" value="MCV2885397.1"/>
    <property type="molecule type" value="Genomic_DNA"/>
</dbReference>
<feature type="domain" description="N-acetyltransferase" evidence="1">
    <location>
        <begin position="6"/>
        <end position="147"/>
    </location>
</feature>
<dbReference type="PROSITE" id="PS51186">
    <property type="entry name" value="GNAT"/>
    <property type="match status" value="1"/>
</dbReference>
<reference evidence="2 3" key="1">
    <citation type="submission" date="2022-10" db="EMBL/GenBank/DDBJ databases">
        <title>Aestuariibacter sp. AA17 isolated from Montipora capitata coral fragment.</title>
        <authorList>
            <person name="Emsley S.A."/>
            <person name="Pfannmuller K.M."/>
            <person name="Loughran R.M."/>
            <person name="Shlafstein M."/>
            <person name="Papke E."/>
            <person name="Saw J.H."/>
            <person name="Ushijima B."/>
            <person name="Videau P."/>
        </authorList>
    </citation>
    <scope>NUCLEOTIDE SEQUENCE [LARGE SCALE GENOMIC DNA]</scope>
    <source>
        <strain evidence="2 3">AA17</strain>
    </source>
</reference>
<dbReference type="Gene3D" id="3.40.630.30">
    <property type="match status" value="1"/>
</dbReference>
<keyword evidence="2" id="KW-0012">Acyltransferase</keyword>
<dbReference type="GO" id="GO:0016746">
    <property type="term" value="F:acyltransferase activity"/>
    <property type="evidence" value="ECO:0007669"/>
    <property type="project" value="UniProtKB-KW"/>
</dbReference>
<dbReference type="CDD" id="cd04301">
    <property type="entry name" value="NAT_SF"/>
    <property type="match status" value="1"/>
</dbReference>
<organism evidence="2 3">
    <name type="scientific">Fluctibacter corallii</name>
    <dbReference type="NCBI Taxonomy" id="2984329"/>
    <lineage>
        <taxon>Bacteria</taxon>
        <taxon>Pseudomonadati</taxon>
        <taxon>Pseudomonadota</taxon>
        <taxon>Gammaproteobacteria</taxon>
        <taxon>Alteromonadales</taxon>
        <taxon>Alteromonadaceae</taxon>
        <taxon>Fluctibacter</taxon>
    </lineage>
</organism>
<keyword evidence="2" id="KW-0808">Transferase</keyword>
<dbReference type="EC" id="2.3.1.-" evidence="2"/>
<evidence type="ECO:0000313" key="3">
    <source>
        <dbReference type="Proteomes" id="UP001652504"/>
    </source>
</evidence>
<gene>
    <name evidence="2" type="ORF">OE749_11900</name>
</gene>
<comment type="caution">
    <text evidence="2">The sequence shown here is derived from an EMBL/GenBank/DDBJ whole genome shotgun (WGS) entry which is preliminary data.</text>
</comment>
<proteinExistence type="predicted"/>
<evidence type="ECO:0000313" key="2">
    <source>
        <dbReference type="EMBL" id="MCV2885397.1"/>
    </source>
</evidence>
<protein>
    <submittedName>
        <fullName evidence="2">GNAT family N-acetyltransferase</fullName>
        <ecNumber evidence="2">2.3.1.-</ecNumber>
    </submittedName>
</protein>
<sequence length="148" mass="16887">MKIEVVDFSALSLDMLYEILRLRMSVFIVEQQSIYEDIDGLDKDAKHILVTDGGALLGYCRLRRDQTQKVAKIERVVIAEKGRGRGLGQQIMHDAIQFCEQNWSGTPIKLSAQTYLTKFYQSFGFIIEGAPYDDGGILHIDMRKQINK</sequence>
<keyword evidence="3" id="KW-1185">Reference proteome</keyword>
<accession>A0ABT3AAS7</accession>
<dbReference type="InterPro" id="IPR016181">
    <property type="entry name" value="Acyl_CoA_acyltransferase"/>
</dbReference>
<dbReference type="RefSeq" id="WP_263712691.1">
    <property type="nucleotide sequence ID" value="NZ_JAOWKX010000006.1"/>
</dbReference>